<feature type="transmembrane region" description="Helical" evidence="7">
    <location>
        <begin position="212"/>
        <end position="234"/>
    </location>
</feature>
<evidence type="ECO:0000259" key="8">
    <source>
        <dbReference type="Pfam" id="PF06808"/>
    </source>
</evidence>
<dbReference type="GO" id="GO:0005886">
    <property type="term" value="C:plasma membrane"/>
    <property type="evidence" value="ECO:0007669"/>
    <property type="project" value="UniProtKB-SubCell"/>
</dbReference>
<dbReference type="EMBL" id="LSGP01000028">
    <property type="protein sequence ID" value="KYZ74811.1"/>
    <property type="molecule type" value="Genomic_DNA"/>
</dbReference>
<keyword evidence="5 7" id="KW-1133">Transmembrane helix</keyword>
<dbReference type="InterPro" id="IPR004681">
    <property type="entry name" value="TRAP_DctM"/>
</dbReference>
<dbReference type="PIRSF" id="PIRSF006066">
    <property type="entry name" value="HI0050"/>
    <property type="match status" value="1"/>
</dbReference>
<keyword evidence="10" id="KW-1185">Reference proteome</keyword>
<evidence type="ECO:0000256" key="3">
    <source>
        <dbReference type="ARBA" id="ARBA00022519"/>
    </source>
</evidence>
<name>A0A154BLN6_ANASB</name>
<feature type="domain" description="TRAP C4-dicarboxylate transport system permease DctM subunit" evidence="8">
    <location>
        <begin position="8"/>
        <end position="416"/>
    </location>
</feature>
<reference evidence="9 10" key="1">
    <citation type="submission" date="2016-02" db="EMBL/GenBank/DDBJ databases">
        <title>Anaerosporomusa subterraneum gen. nov., sp. nov., a spore-forming obligate anaerobe isolated from saprolite.</title>
        <authorList>
            <person name="Choi J.K."/>
            <person name="Shah M."/>
            <person name="Yee N."/>
        </authorList>
    </citation>
    <scope>NUCLEOTIDE SEQUENCE [LARGE SCALE GENOMIC DNA]</scope>
    <source>
        <strain evidence="9 10">RU4</strain>
    </source>
</reference>
<gene>
    <name evidence="9" type="ORF">AXX12_16440</name>
</gene>
<feature type="transmembrane region" description="Helical" evidence="7">
    <location>
        <begin position="111"/>
        <end position="131"/>
    </location>
</feature>
<dbReference type="PANTHER" id="PTHR33362">
    <property type="entry name" value="SIALIC ACID TRAP TRANSPORTER PERMEASE PROTEIN SIAT-RELATED"/>
    <property type="match status" value="1"/>
</dbReference>
<dbReference type="STRING" id="1794912.AXX12_16440"/>
<dbReference type="Proteomes" id="UP000076268">
    <property type="component" value="Unassembled WGS sequence"/>
</dbReference>
<dbReference type="RefSeq" id="WP_066245909.1">
    <property type="nucleotide sequence ID" value="NZ_LSGP01000028.1"/>
</dbReference>
<evidence type="ECO:0000313" key="9">
    <source>
        <dbReference type="EMBL" id="KYZ74811.1"/>
    </source>
</evidence>
<dbReference type="PANTHER" id="PTHR33362:SF4">
    <property type="entry name" value="2,3-DIKETO-L-GULONATE TRAP TRANSPORTER LARGE PERMEASE PROTEIN YIAN"/>
    <property type="match status" value="1"/>
</dbReference>
<evidence type="ECO:0000256" key="1">
    <source>
        <dbReference type="ARBA" id="ARBA00004429"/>
    </source>
</evidence>
<sequence length="427" mass="44901">MTVAIFIGSLCGAMALGMPIAFALLVCGMALMLHLGLFDPRILTQNLIIGADNFALMAIPFFILVGELMNAGGISKRIINFGIALVGHIRGGLGFVAILTAFIFAGLSGSAIADTAALAAIMVPMMADAGYTKSGSAALIGAGSIVAPILPPSIQFIIFGSISGVSVMKLFMAGIVPGVVIAVSLAIAWGYMARKRDVKVFPRKSFKEILIAVKDASWALFLPILIIVCIKGGVVTPTEAAVGAVAYTLFLCFVVYRTVTVKQLWSAIISTCETTSVILFLIAAAMVSSWLIAAANIPQMVTEMLSGYTENQLMLMVVINILVFVVGTAMDITPTVLILTPVLMPLIIKAGIDPVYFGVVFILNNAIGLITPPVGTVLNAACGAGKVSMDDLMKDIMPYLLVEVVVLILLILFPQIVLVPMKYLIGG</sequence>
<proteinExistence type="predicted"/>
<feature type="transmembrane region" description="Helical" evidence="7">
    <location>
        <begin position="170"/>
        <end position="191"/>
    </location>
</feature>
<keyword evidence="6 7" id="KW-0472">Membrane</keyword>
<keyword evidence="2" id="KW-1003">Cell membrane</keyword>
<evidence type="ECO:0000256" key="7">
    <source>
        <dbReference type="SAM" id="Phobius"/>
    </source>
</evidence>
<evidence type="ECO:0000256" key="2">
    <source>
        <dbReference type="ARBA" id="ARBA00022475"/>
    </source>
</evidence>
<keyword evidence="4 7" id="KW-0812">Transmembrane</keyword>
<organism evidence="9 10">
    <name type="scientific">Anaerosporomusa subterranea</name>
    <dbReference type="NCBI Taxonomy" id="1794912"/>
    <lineage>
        <taxon>Bacteria</taxon>
        <taxon>Bacillati</taxon>
        <taxon>Bacillota</taxon>
        <taxon>Negativicutes</taxon>
        <taxon>Acetonemataceae</taxon>
        <taxon>Anaerosporomusa</taxon>
    </lineage>
</organism>
<accession>A0A154BLN6</accession>
<evidence type="ECO:0000256" key="4">
    <source>
        <dbReference type="ARBA" id="ARBA00022692"/>
    </source>
</evidence>
<evidence type="ECO:0000313" key="10">
    <source>
        <dbReference type="Proteomes" id="UP000076268"/>
    </source>
</evidence>
<dbReference type="InterPro" id="IPR010656">
    <property type="entry name" value="DctM"/>
</dbReference>
<feature type="transmembrane region" description="Helical" evidence="7">
    <location>
        <begin position="240"/>
        <end position="256"/>
    </location>
</feature>
<keyword evidence="3" id="KW-0997">Cell inner membrane</keyword>
<feature type="transmembrane region" description="Helical" evidence="7">
    <location>
        <begin position="47"/>
        <end position="66"/>
    </location>
</feature>
<dbReference type="AlphaFoldDB" id="A0A154BLN6"/>
<evidence type="ECO:0000256" key="5">
    <source>
        <dbReference type="ARBA" id="ARBA00022989"/>
    </source>
</evidence>
<feature type="transmembrane region" description="Helical" evidence="7">
    <location>
        <begin position="317"/>
        <end position="343"/>
    </location>
</feature>
<dbReference type="NCBIfam" id="TIGR00786">
    <property type="entry name" value="dctM"/>
    <property type="match status" value="1"/>
</dbReference>
<comment type="subcellular location">
    <subcellularLocation>
        <location evidence="1">Cell inner membrane</location>
        <topology evidence="1">Multi-pass membrane protein</topology>
    </subcellularLocation>
</comment>
<feature type="transmembrane region" description="Helical" evidence="7">
    <location>
        <begin position="277"/>
        <end position="297"/>
    </location>
</feature>
<protein>
    <submittedName>
        <fullName evidence="9">L-dehydroascorbate transporter large permease subunit</fullName>
    </submittedName>
</protein>
<evidence type="ECO:0000256" key="6">
    <source>
        <dbReference type="ARBA" id="ARBA00023136"/>
    </source>
</evidence>
<feature type="transmembrane region" description="Helical" evidence="7">
    <location>
        <begin position="355"/>
        <end position="376"/>
    </location>
</feature>
<dbReference type="OrthoDB" id="9785600at2"/>
<dbReference type="GO" id="GO:0022857">
    <property type="term" value="F:transmembrane transporter activity"/>
    <property type="evidence" value="ECO:0007669"/>
    <property type="project" value="TreeGrafter"/>
</dbReference>
<dbReference type="Pfam" id="PF06808">
    <property type="entry name" value="DctM"/>
    <property type="match status" value="1"/>
</dbReference>
<feature type="transmembrane region" description="Helical" evidence="7">
    <location>
        <begin position="78"/>
        <end position="105"/>
    </location>
</feature>
<comment type="caution">
    <text evidence="9">The sequence shown here is derived from an EMBL/GenBank/DDBJ whole genome shotgun (WGS) entry which is preliminary data.</text>
</comment>
<feature type="transmembrane region" description="Helical" evidence="7">
    <location>
        <begin position="396"/>
        <end position="419"/>
    </location>
</feature>
<feature type="transmembrane region" description="Helical" evidence="7">
    <location>
        <begin position="138"/>
        <end position="158"/>
    </location>
</feature>